<dbReference type="InterPro" id="IPR046670">
    <property type="entry name" value="DUF6540"/>
</dbReference>
<dbReference type="EMBL" id="JADOXO010000167">
    <property type="protein sequence ID" value="KAF9810723.1"/>
    <property type="molecule type" value="Genomic_DNA"/>
</dbReference>
<sequence length="172" mass="19028">MAAPLRKVYIASYDAGGLFPNHWALWVPSVADENIGTIIQVEGDPATGFHLEFQRYYDKSVEERKHALFEIAGVEHRHVVDSDGLGDGKPFIETVAHDAIEEQAVLIDPPAKSLKSAGNEKQGRVEIKNCQTWLTELVNALVAQGIFPESALTKLAMVPKATERKQRVPQLE</sequence>
<accession>A0A8H7U0X8</accession>
<dbReference type="Pfam" id="PF20174">
    <property type="entry name" value="DUF6540"/>
    <property type="match status" value="1"/>
</dbReference>
<protein>
    <submittedName>
        <fullName evidence="1">Uncharacterized protein</fullName>
    </submittedName>
</protein>
<evidence type="ECO:0000313" key="1">
    <source>
        <dbReference type="EMBL" id="KAF9810723.1"/>
    </source>
</evidence>
<dbReference type="Proteomes" id="UP000639403">
    <property type="component" value="Unassembled WGS sequence"/>
</dbReference>
<comment type="caution">
    <text evidence="1">The sequence shown here is derived from an EMBL/GenBank/DDBJ whole genome shotgun (WGS) entry which is preliminary data.</text>
</comment>
<proteinExistence type="predicted"/>
<evidence type="ECO:0000313" key="2">
    <source>
        <dbReference type="Proteomes" id="UP000639403"/>
    </source>
</evidence>
<reference evidence="1" key="1">
    <citation type="submission" date="2020-11" db="EMBL/GenBank/DDBJ databases">
        <authorList>
            <person name="Koelle M."/>
            <person name="Horta M.A.C."/>
            <person name="Nowrousian M."/>
            <person name="Ohm R.A."/>
            <person name="Benz P."/>
            <person name="Pilgard A."/>
        </authorList>
    </citation>
    <scope>NUCLEOTIDE SEQUENCE</scope>
    <source>
        <strain evidence="1">FPRL280</strain>
    </source>
</reference>
<name>A0A8H7U0X8_9APHY</name>
<organism evidence="1 2">
    <name type="scientific">Rhodonia placenta</name>
    <dbReference type="NCBI Taxonomy" id="104341"/>
    <lineage>
        <taxon>Eukaryota</taxon>
        <taxon>Fungi</taxon>
        <taxon>Dikarya</taxon>
        <taxon>Basidiomycota</taxon>
        <taxon>Agaricomycotina</taxon>
        <taxon>Agaricomycetes</taxon>
        <taxon>Polyporales</taxon>
        <taxon>Adustoporiaceae</taxon>
        <taxon>Rhodonia</taxon>
    </lineage>
</organism>
<dbReference type="AlphaFoldDB" id="A0A8H7U0X8"/>
<reference evidence="1" key="2">
    <citation type="journal article" name="Front. Microbiol.">
        <title>Degradative Capacity of Two Strains of Rhodonia placenta: From Phenotype to Genotype.</title>
        <authorList>
            <person name="Kolle M."/>
            <person name="Horta M.A.C."/>
            <person name="Nowrousian M."/>
            <person name="Ohm R.A."/>
            <person name="Benz J.P."/>
            <person name="Pilgard A."/>
        </authorList>
    </citation>
    <scope>NUCLEOTIDE SEQUENCE</scope>
    <source>
        <strain evidence="1">FPRL280</strain>
    </source>
</reference>
<gene>
    <name evidence="1" type="ORF">IEO21_06815</name>
</gene>